<keyword evidence="4 7" id="KW-0812">Transmembrane</keyword>
<keyword evidence="2 7" id="KW-0813">Transport</keyword>
<organism evidence="9 10">
    <name type="scientific">Pseudaminobacter salicylatoxidans</name>
    <dbReference type="NCBI Taxonomy" id="93369"/>
    <lineage>
        <taxon>Bacteria</taxon>
        <taxon>Pseudomonadati</taxon>
        <taxon>Pseudomonadota</taxon>
        <taxon>Alphaproteobacteria</taxon>
        <taxon>Hyphomicrobiales</taxon>
        <taxon>Phyllobacteriaceae</taxon>
        <taxon>Pseudaminobacter</taxon>
    </lineage>
</organism>
<feature type="domain" description="ABC transmembrane type-1" evidence="8">
    <location>
        <begin position="75"/>
        <end position="259"/>
    </location>
</feature>
<feature type="transmembrane region" description="Helical" evidence="7">
    <location>
        <begin position="117"/>
        <end position="139"/>
    </location>
</feature>
<sequence>MSTSFTNTEPGFRSMSGMQRRSAARIWIIRVLLVGLFAGAWKLASVLGFFNPIFIGTPEGTFQAFFDQLHGPSNVWKDIWYTSVETIIGFVIGSGAGILAGVILFRSAALREAVAPLVVAANSLPRVALAPLFVLWFGLGIAGKVALIVSLVFFVMLTTTLAGLTQPNRDHEFLARSIGADKRQHILYFIFPAAVPTIVAGLELSLTYSFLGAVAGEIVGGSFGVGVRLTALANAFEINRFMALLVLLVIIATIAVQIMRYFTAGLTRWHAAERGNG</sequence>
<dbReference type="AlphaFoldDB" id="A0A316C8M4"/>
<feature type="transmembrane region" description="Helical" evidence="7">
    <location>
        <begin position="79"/>
        <end position="105"/>
    </location>
</feature>
<feature type="transmembrane region" description="Helical" evidence="7">
    <location>
        <begin position="27"/>
        <end position="50"/>
    </location>
</feature>
<feature type="transmembrane region" description="Helical" evidence="7">
    <location>
        <begin position="241"/>
        <end position="262"/>
    </location>
</feature>
<evidence type="ECO:0000256" key="6">
    <source>
        <dbReference type="ARBA" id="ARBA00023136"/>
    </source>
</evidence>
<dbReference type="SUPFAM" id="SSF161098">
    <property type="entry name" value="MetI-like"/>
    <property type="match status" value="1"/>
</dbReference>
<comment type="caution">
    <text evidence="9">The sequence shown here is derived from an EMBL/GenBank/DDBJ whole genome shotgun (WGS) entry which is preliminary data.</text>
</comment>
<feature type="transmembrane region" description="Helical" evidence="7">
    <location>
        <begin position="208"/>
        <end position="229"/>
    </location>
</feature>
<evidence type="ECO:0000256" key="5">
    <source>
        <dbReference type="ARBA" id="ARBA00022989"/>
    </source>
</evidence>
<dbReference type="Pfam" id="PF00528">
    <property type="entry name" value="BPD_transp_1"/>
    <property type="match status" value="1"/>
</dbReference>
<dbReference type="RefSeq" id="WP_109611171.1">
    <property type="nucleotide sequence ID" value="NZ_QGGG01000001.1"/>
</dbReference>
<dbReference type="PANTHER" id="PTHR30151:SF20">
    <property type="entry name" value="ABC TRANSPORTER PERMEASE PROTEIN HI_0355-RELATED"/>
    <property type="match status" value="1"/>
</dbReference>
<gene>
    <name evidence="9" type="ORF">C7441_1017</name>
</gene>
<evidence type="ECO:0000313" key="10">
    <source>
        <dbReference type="Proteomes" id="UP000245396"/>
    </source>
</evidence>
<dbReference type="GO" id="GO:0005886">
    <property type="term" value="C:plasma membrane"/>
    <property type="evidence" value="ECO:0007669"/>
    <property type="project" value="UniProtKB-SubCell"/>
</dbReference>
<dbReference type="PANTHER" id="PTHR30151">
    <property type="entry name" value="ALKANE SULFONATE ABC TRANSPORTER-RELATED, MEMBRANE SUBUNIT"/>
    <property type="match status" value="1"/>
</dbReference>
<dbReference type="OrthoDB" id="8138334at2"/>
<evidence type="ECO:0000256" key="3">
    <source>
        <dbReference type="ARBA" id="ARBA00022475"/>
    </source>
</evidence>
<keyword evidence="3" id="KW-1003">Cell membrane</keyword>
<evidence type="ECO:0000256" key="7">
    <source>
        <dbReference type="RuleBase" id="RU363032"/>
    </source>
</evidence>
<keyword evidence="6 7" id="KW-0472">Membrane</keyword>
<dbReference type="InterPro" id="IPR035906">
    <property type="entry name" value="MetI-like_sf"/>
</dbReference>
<evidence type="ECO:0000256" key="1">
    <source>
        <dbReference type="ARBA" id="ARBA00004651"/>
    </source>
</evidence>
<dbReference type="PROSITE" id="PS50928">
    <property type="entry name" value="ABC_TM1"/>
    <property type="match status" value="1"/>
</dbReference>
<feature type="transmembrane region" description="Helical" evidence="7">
    <location>
        <begin position="185"/>
        <end position="202"/>
    </location>
</feature>
<name>A0A316C8M4_PSESE</name>
<feature type="transmembrane region" description="Helical" evidence="7">
    <location>
        <begin position="145"/>
        <end position="164"/>
    </location>
</feature>
<reference evidence="9 10" key="1">
    <citation type="submission" date="2018-05" db="EMBL/GenBank/DDBJ databases">
        <title>Genomic Encyclopedia of Type Strains, Phase IV (KMG-IV): sequencing the most valuable type-strain genomes for metagenomic binning, comparative biology and taxonomic classification.</title>
        <authorList>
            <person name="Goeker M."/>
        </authorList>
    </citation>
    <scope>NUCLEOTIDE SEQUENCE [LARGE SCALE GENOMIC DNA]</scope>
    <source>
        <strain evidence="9 10">DSM 6986</strain>
    </source>
</reference>
<evidence type="ECO:0000313" key="9">
    <source>
        <dbReference type="EMBL" id="PWJ86129.1"/>
    </source>
</evidence>
<keyword evidence="5 7" id="KW-1133">Transmembrane helix</keyword>
<evidence type="ECO:0000256" key="4">
    <source>
        <dbReference type="ARBA" id="ARBA00022692"/>
    </source>
</evidence>
<comment type="similarity">
    <text evidence="7">Belongs to the binding-protein-dependent transport system permease family.</text>
</comment>
<dbReference type="GO" id="GO:0055085">
    <property type="term" value="P:transmembrane transport"/>
    <property type="evidence" value="ECO:0007669"/>
    <property type="project" value="InterPro"/>
</dbReference>
<dbReference type="InterPro" id="IPR000515">
    <property type="entry name" value="MetI-like"/>
</dbReference>
<keyword evidence="10" id="KW-1185">Reference proteome</keyword>
<evidence type="ECO:0000256" key="2">
    <source>
        <dbReference type="ARBA" id="ARBA00022448"/>
    </source>
</evidence>
<proteinExistence type="inferred from homology"/>
<dbReference type="CDD" id="cd06261">
    <property type="entry name" value="TM_PBP2"/>
    <property type="match status" value="1"/>
</dbReference>
<dbReference type="EMBL" id="QGGG01000001">
    <property type="protein sequence ID" value="PWJ86129.1"/>
    <property type="molecule type" value="Genomic_DNA"/>
</dbReference>
<evidence type="ECO:0000259" key="8">
    <source>
        <dbReference type="PROSITE" id="PS50928"/>
    </source>
</evidence>
<comment type="subcellular location">
    <subcellularLocation>
        <location evidence="1 7">Cell membrane</location>
        <topology evidence="1 7">Multi-pass membrane protein</topology>
    </subcellularLocation>
</comment>
<protein>
    <submittedName>
        <fullName evidence="9">NitT/TauT family transport system permease protein</fullName>
    </submittedName>
</protein>
<dbReference type="Gene3D" id="1.10.3720.10">
    <property type="entry name" value="MetI-like"/>
    <property type="match status" value="1"/>
</dbReference>
<dbReference type="Proteomes" id="UP000245396">
    <property type="component" value="Unassembled WGS sequence"/>
</dbReference>
<accession>A0A316C8M4</accession>